<name>A0A967ECU4_9FLAO</name>
<feature type="domain" description="Immunoglobulin" evidence="3">
    <location>
        <begin position="1008"/>
        <end position="1076"/>
    </location>
</feature>
<dbReference type="InterPro" id="IPR037293">
    <property type="entry name" value="Gal_Oxidase_central_sf"/>
</dbReference>
<proteinExistence type="predicted"/>
<sequence length="1824" mass="195133">MKINYTLLKVRFPLLIFLFALNVGAQNPGQVGQWSETIPFGIVPVAAANLPDGRLITWSAKYRDTYTETEDGMTYTELFDPFMGASGQALGHTTSNTDHDMFCPGINNLPDGRILAAGGTSSERTSIYDPNTGLWSVAADMNIRRGYQGNTTLADGSVFTLGGSWSESTTINGNKDAELWSPETGWILLPGIKGEDIWVQNDLNTELRGLYRIDNHLWLWPAPDGRIFHAGPSEQMNWIDVSNGGSITPAGQRGNDTYSMKGNTVMFDIGRILKTGGAQSYDSDHPGKDNAYIIDINTSTAQVTPVGDLNFERTMHNSTVLPNGQVLITGGIDHAEVFSDNGAQLTAELFDPDTNTFVPVADMDTPRTYHSVAILLIDGRVFVGGGGLCDITPGCVNHPNAEIYSPPYLFTSGGALATRPTIGTAPDEADYNSNISVTGSATISEFVLIRSSAVTHSTNNEQRRIPVTHTGSAGNYTVAIPDRNLLPPGYYMLFALDTNGVPSIARSIRIGNAIPLEDNPNLVLHLEFEETSGSTAFDSSNNGNDATIFDVDDNAATKVPSTDNWTPDGLFGGAVEMDGFEFQSNTIVDVPYDSSFDAIDESITVMAWVNRNDIQYNVGILAHDYPSLFFGFHNSLYKWAFQTSSGVVDCYSGYSPANQWVHIAATYDGDTAKLYANGVEICTEQVTGSINLDPSTPNFSSFTSSGFYEFRDPATNSTLINNNYNESGVTDEINGKIDELKVYNKALGPEEIKTFYELGVGLPGVESCPPGTITAEFKLGDGNWIAGNNINAPEGVEVYIRAQTTGEYFATTFEIDGNTFSSVTDFTQTTGYQIDTGTKNGDNNGLVSSADAGQYVLTTANGCSTVINLNVTGNCDPGDTQVSAEWSLDGGTTWNSGAEGESVSITATAGDDVRLSLLPNNIGGNPGNALLRFDVILPNGSRETDLTNLILDGIALDQAGVYILESEEGCSVAIDLAVEAIVCDGTNIRAEWSLDGGLTYIEAPDEQPVTVEATTGDEVLLTMVPNQIDFTITYEGNIVYSGEFDYNLGTVSPLNNGDYIINSAQGCSTTITLNVTDPVCDASNIRAEWSLDGGQTYIEAPDEQPVTVEATTGDEVLLTMMPNEIDFTITYEGNVVYSGEFDYNLGTVSPANNGDYIITSSQGCSTTITLNVTDPLCDASTIRAEWSLDGGQTYIEAPDEQSLIVTAYTGDDVLISMVPNQIDFSVTYEGNIVYSGEFDYDLGVVGPTNSGDYIITSAQGCSTTITLNVSDLQCDASNIRAEWSLDGGQSYIEAPDEQPVTVNALTGDDVLLSMVPNGTNFTISYNGNEVYAGEFDYNLGMVGPADSGNYLITTERGCTTTITLNVTDPDCNASNLMAEWSLDGGQSYLSAPDEQPITVIADTGDAVLISMLPNGLDFSVTYEGNEVYSGERDYVLGVVDFSNSGDYIITTEQNCSTTLTLKVNCPSGPFTPEYIVDSNPGSGEETITITEGSSVQLGIVENNVNFTITQPGGATSNGDLDLGSISMAQAGLYTFTSEEGCTEFLEISVEENPCTSDNFTVEYTVDGTAGSGDSEITVEEGAMVTLGIVQTGIDFSIEPPGGTPNDGVLTIESISVAQGGVYIFRSNSGCETTLRVTVDEINQPCPTGFTPVYTIDGVSSNGAETITVSEGTSVSLGILENGIDFSITQPDTTVINGILDLGTITMDQAGDYTFTSVDGCSAQLTINVEAGNPNPDAVLKDIVIYPNPVRDGNITFVLNDFMNETIFISFYNIYGKLALRNMVPSDHEEEVRFDIGTLSSGTYIVNISRSKNGESTIKKVIKLR</sequence>
<dbReference type="InterPro" id="IPR026444">
    <property type="entry name" value="Secre_tail"/>
</dbReference>
<keyword evidence="5" id="KW-1185">Reference proteome</keyword>
<dbReference type="Gene3D" id="2.130.10.80">
    <property type="entry name" value="Galactose oxidase/kelch, beta-propeller"/>
    <property type="match status" value="1"/>
</dbReference>
<dbReference type="InterPro" id="IPR006652">
    <property type="entry name" value="Kelch_1"/>
</dbReference>
<evidence type="ECO:0000259" key="3">
    <source>
        <dbReference type="SMART" id="SM00409"/>
    </source>
</evidence>
<dbReference type="Pfam" id="PF09118">
    <property type="entry name" value="GO-like_E_set"/>
    <property type="match status" value="1"/>
</dbReference>
<dbReference type="SUPFAM" id="SSF50965">
    <property type="entry name" value="Galactose oxidase, central domain"/>
    <property type="match status" value="1"/>
</dbReference>
<dbReference type="InterPro" id="IPR011043">
    <property type="entry name" value="Gal_Oxase/kelch_b-propeller"/>
</dbReference>
<dbReference type="CDD" id="cd02851">
    <property type="entry name" value="E_set_GO_C"/>
    <property type="match status" value="1"/>
</dbReference>
<dbReference type="Gene3D" id="2.60.40.10">
    <property type="entry name" value="Immunoglobulins"/>
    <property type="match status" value="1"/>
</dbReference>
<dbReference type="InterPro" id="IPR015202">
    <property type="entry name" value="GO-like_E_set"/>
</dbReference>
<dbReference type="InterPro" id="IPR003599">
    <property type="entry name" value="Ig_sub"/>
</dbReference>
<dbReference type="SUPFAM" id="SSF81296">
    <property type="entry name" value="E set domains"/>
    <property type="match status" value="1"/>
</dbReference>
<dbReference type="Proteomes" id="UP000707206">
    <property type="component" value="Unassembled WGS sequence"/>
</dbReference>
<gene>
    <name evidence="4" type="ORF">FK220_019495</name>
</gene>
<feature type="domain" description="Immunoglobulin" evidence="3">
    <location>
        <begin position="1573"/>
        <end position="1637"/>
    </location>
</feature>
<organism evidence="4 5">
    <name type="scientific">Pelagihabitans pacificus</name>
    <dbReference type="NCBI Taxonomy" id="2696054"/>
    <lineage>
        <taxon>Bacteria</taxon>
        <taxon>Pseudomonadati</taxon>
        <taxon>Bacteroidota</taxon>
        <taxon>Flavobacteriia</taxon>
        <taxon>Flavobacteriales</taxon>
        <taxon>Flavobacteriaceae</taxon>
        <taxon>Pelagihabitans</taxon>
    </lineage>
</organism>
<feature type="domain" description="Immunoglobulin" evidence="3">
    <location>
        <begin position="1105"/>
        <end position="1173"/>
    </location>
</feature>
<evidence type="ECO:0000313" key="5">
    <source>
        <dbReference type="Proteomes" id="UP000707206"/>
    </source>
</evidence>
<dbReference type="Gene3D" id="2.60.120.200">
    <property type="match status" value="1"/>
</dbReference>
<feature type="domain" description="Immunoglobulin" evidence="3">
    <location>
        <begin position="1484"/>
        <end position="1550"/>
    </location>
</feature>
<dbReference type="Pfam" id="PF13385">
    <property type="entry name" value="Laminin_G_3"/>
    <property type="match status" value="1"/>
</dbReference>
<feature type="chain" id="PRO_5037409149" evidence="2">
    <location>
        <begin position="26"/>
        <end position="1824"/>
    </location>
</feature>
<keyword evidence="1 2" id="KW-0732">Signal</keyword>
<dbReference type="PANTHER" id="PTHR32208:SF56">
    <property type="entry name" value="GALACTOSE OXIDASE-RELATED"/>
    <property type="match status" value="1"/>
</dbReference>
<dbReference type="Pfam" id="PF18962">
    <property type="entry name" value="Por_Secre_tail"/>
    <property type="match status" value="1"/>
</dbReference>
<evidence type="ECO:0000256" key="1">
    <source>
        <dbReference type="ARBA" id="ARBA00022729"/>
    </source>
</evidence>
<feature type="domain" description="Immunoglobulin" evidence="3">
    <location>
        <begin position="892"/>
        <end position="979"/>
    </location>
</feature>
<protein>
    <submittedName>
        <fullName evidence="4">DUF1929 domain-containing protein</fullName>
    </submittedName>
</protein>
<comment type="caution">
    <text evidence="4">The sequence shown here is derived from an EMBL/GenBank/DDBJ whole genome shotgun (WGS) entry which is preliminary data.</text>
</comment>
<dbReference type="SMART" id="SM00612">
    <property type="entry name" value="Kelch"/>
    <property type="match status" value="2"/>
</dbReference>
<dbReference type="GO" id="GO:0005975">
    <property type="term" value="P:carbohydrate metabolic process"/>
    <property type="evidence" value="ECO:0007669"/>
    <property type="project" value="UniProtKB-ARBA"/>
</dbReference>
<evidence type="ECO:0000313" key="4">
    <source>
        <dbReference type="EMBL" id="NHF61546.1"/>
    </source>
</evidence>
<dbReference type="SUPFAM" id="SSF49899">
    <property type="entry name" value="Concanavalin A-like lectins/glucanases"/>
    <property type="match status" value="1"/>
</dbReference>
<feature type="domain" description="Immunoglobulin" evidence="3">
    <location>
        <begin position="1663"/>
        <end position="1727"/>
    </location>
</feature>
<evidence type="ECO:0000256" key="2">
    <source>
        <dbReference type="SAM" id="SignalP"/>
    </source>
</evidence>
<dbReference type="PANTHER" id="PTHR32208">
    <property type="entry name" value="SECRETED PROTEIN-RELATED"/>
    <property type="match status" value="1"/>
</dbReference>
<dbReference type="InterPro" id="IPR013783">
    <property type="entry name" value="Ig-like_fold"/>
</dbReference>
<dbReference type="InterPro" id="IPR014756">
    <property type="entry name" value="Ig_E-set"/>
</dbReference>
<feature type="signal peptide" evidence="2">
    <location>
        <begin position="1"/>
        <end position="25"/>
    </location>
</feature>
<reference evidence="4" key="1">
    <citation type="submission" date="2019-07" db="EMBL/GenBank/DDBJ databases">
        <authorList>
            <person name="De-Chao Zhang Q."/>
        </authorList>
    </citation>
    <scope>NUCLEOTIDE SEQUENCE</scope>
    <source>
        <strain evidence="4">TP-CH-4</strain>
    </source>
</reference>
<dbReference type="NCBIfam" id="TIGR04183">
    <property type="entry name" value="Por_Secre_tail"/>
    <property type="match status" value="1"/>
</dbReference>
<dbReference type="RefSeq" id="WP_152576043.1">
    <property type="nucleotide sequence ID" value="NZ_VIKU02000010.1"/>
</dbReference>
<dbReference type="SMART" id="SM00409">
    <property type="entry name" value="IG"/>
    <property type="match status" value="8"/>
</dbReference>
<dbReference type="InterPro" id="IPR013320">
    <property type="entry name" value="ConA-like_dom_sf"/>
</dbReference>
<reference evidence="4" key="2">
    <citation type="submission" date="2020-03" db="EMBL/GenBank/DDBJ databases">
        <title>Flavobacteriaceae bacterium strain TP-CH-4, a member of the family Flavobacteriaceae isolated from a deep-sea seamount.</title>
        <authorList>
            <person name="Zhang D.-C."/>
        </authorList>
    </citation>
    <scope>NUCLEOTIDE SEQUENCE</scope>
    <source>
        <strain evidence="4">TP-CH-4</strain>
    </source>
</reference>
<feature type="domain" description="Immunoglobulin" evidence="3">
    <location>
        <begin position="1396"/>
        <end position="1462"/>
    </location>
</feature>
<dbReference type="EMBL" id="VIKU02000010">
    <property type="protein sequence ID" value="NHF61546.1"/>
    <property type="molecule type" value="Genomic_DNA"/>
</dbReference>
<dbReference type="GO" id="GO:0004553">
    <property type="term" value="F:hydrolase activity, hydrolyzing O-glycosyl compounds"/>
    <property type="evidence" value="ECO:0007669"/>
    <property type="project" value="UniProtKB-ARBA"/>
</dbReference>
<accession>A0A967ECU4</accession>
<feature type="domain" description="Immunoglobulin" evidence="3">
    <location>
        <begin position="1299"/>
        <end position="1367"/>
    </location>
</feature>